<feature type="chain" id="PRO_5041969791" evidence="3">
    <location>
        <begin position="19"/>
        <end position="357"/>
    </location>
</feature>
<evidence type="ECO:0000256" key="3">
    <source>
        <dbReference type="SAM" id="SignalP"/>
    </source>
</evidence>
<dbReference type="InterPro" id="IPR011250">
    <property type="entry name" value="OMP/PagP_B-barrel"/>
</dbReference>
<proteinExistence type="predicted"/>
<feature type="domain" description="Transferrin-binding protein B C-lobe/N-lobe beta-barrel" evidence="4">
    <location>
        <begin position="243"/>
        <end position="349"/>
    </location>
</feature>
<dbReference type="Pfam" id="PF01298">
    <property type="entry name" value="TbpB_B_D"/>
    <property type="match status" value="1"/>
</dbReference>
<accession>A0AAE9HUV7</accession>
<dbReference type="RefSeq" id="WP_027022121.1">
    <property type="nucleotide sequence ID" value="NZ_CP097501.1"/>
</dbReference>
<gene>
    <name evidence="5" type="ORF">LNQ82_05265</name>
</gene>
<evidence type="ECO:0000256" key="2">
    <source>
        <dbReference type="SAM" id="MobiDB-lite"/>
    </source>
</evidence>
<evidence type="ECO:0000313" key="6">
    <source>
        <dbReference type="Proteomes" id="UP001056819"/>
    </source>
</evidence>
<dbReference type="EMBL" id="CP097501">
    <property type="protein sequence ID" value="URD66660.1"/>
    <property type="molecule type" value="Genomic_DNA"/>
</dbReference>
<dbReference type="AlphaFoldDB" id="A0AAE9HUV7"/>
<feature type="region of interest" description="Disordered" evidence="2">
    <location>
        <begin position="22"/>
        <end position="113"/>
    </location>
</feature>
<feature type="compositionally biased region" description="Basic and acidic residues" evidence="2">
    <location>
        <begin position="39"/>
        <end position="101"/>
    </location>
</feature>
<dbReference type="PROSITE" id="PS51257">
    <property type="entry name" value="PROKAR_LIPOPROTEIN"/>
    <property type="match status" value="1"/>
</dbReference>
<name>A0AAE9HUV7_9NEIS</name>
<evidence type="ECO:0000256" key="1">
    <source>
        <dbReference type="ARBA" id="ARBA00004442"/>
    </source>
</evidence>
<reference evidence="5" key="1">
    <citation type="submission" date="2022-05" db="EMBL/GenBank/DDBJ databases">
        <title>Alysiella filiformis genome sequencing.</title>
        <authorList>
            <person name="Viehboeck T."/>
        </authorList>
    </citation>
    <scope>NUCLEOTIDE SEQUENCE</scope>
    <source>
        <strain evidence="5">DSM 2580</strain>
    </source>
</reference>
<dbReference type="GO" id="GO:0009279">
    <property type="term" value="C:cell outer membrane"/>
    <property type="evidence" value="ECO:0007669"/>
    <property type="project" value="UniProtKB-SubCell"/>
</dbReference>
<sequence length="357" mass="37904">MKKSNFNVLLLCSMLALTACGSSGGGSAVANKPVLEQANNDRQKAEEIAKAQEAAKAEEERKKQEAAKAEEERKKQEAAKAEEERKKQEAAKAEEERKKQEAAAASDKQAPTTADVVAQLDKTFVANHKEKADFMAYRPINGAVISINNSTGAVSAKQPDSTELESININGQKMLLLARYADEGKVSRPINDSDFPDGGKTGKGFVGSRGYGYSPDFADFRWGVYTDKGVSTLFVQGNASSYVPSSGKFRYSGRAVIGENGEYNQVHGVKAVADFATKRIDVSLTPPSREGQATRDALEFGATIKGNTFSGNENGIVSKGGFYGGGAASAAGVFFATDGKHKGLNGAFGVSERTTAK</sequence>
<evidence type="ECO:0000313" key="5">
    <source>
        <dbReference type="EMBL" id="URD66660.1"/>
    </source>
</evidence>
<feature type="signal peptide" evidence="3">
    <location>
        <begin position="1"/>
        <end position="18"/>
    </location>
</feature>
<dbReference type="Gene3D" id="2.40.160.90">
    <property type="match status" value="1"/>
</dbReference>
<dbReference type="InterPro" id="IPR001677">
    <property type="entry name" value="TbpB_B_D"/>
</dbReference>
<evidence type="ECO:0000259" key="4">
    <source>
        <dbReference type="Pfam" id="PF01298"/>
    </source>
</evidence>
<protein>
    <submittedName>
        <fullName evidence="5">Transferrin-binding protein-like solute binding protein</fullName>
    </submittedName>
</protein>
<dbReference type="SUPFAM" id="SSF56925">
    <property type="entry name" value="OMPA-like"/>
    <property type="match status" value="1"/>
</dbReference>
<organism evidence="5 6">
    <name type="scientific">Conchiformibius steedae DSM 2580</name>
    <dbReference type="NCBI Taxonomy" id="1121352"/>
    <lineage>
        <taxon>Bacteria</taxon>
        <taxon>Pseudomonadati</taxon>
        <taxon>Pseudomonadota</taxon>
        <taxon>Betaproteobacteria</taxon>
        <taxon>Neisseriales</taxon>
        <taxon>Neisseriaceae</taxon>
        <taxon>Conchiformibius</taxon>
    </lineage>
</organism>
<keyword evidence="3" id="KW-0732">Signal</keyword>
<comment type="subcellular location">
    <subcellularLocation>
        <location evidence="1">Cell outer membrane</location>
    </subcellularLocation>
</comment>
<dbReference type="Proteomes" id="UP001056819">
    <property type="component" value="Chromosome"/>
</dbReference>